<dbReference type="SUPFAM" id="SSF48179">
    <property type="entry name" value="6-phosphogluconate dehydrogenase C-terminal domain-like"/>
    <property type="match status" value="1"/>
</dbReference>
<comment type="caution">
    <text evidence="12">The sequence shown here is derived from an EMBL/GenBank/DDBJ whole genome shotgun (WGS) entry which is preliminary data.</text>
</comment>
<dbReference type="InterPro" id="IPR036291">
    <property type="entry name" value="NAD(P)-bd_dom_sf"/>
</dbReference>
<dbReference type="InterPro" id="IPR001732">
    <property type="entry name" value="UDP-Glc/GDP-Man_DH_N"/>
</dbReference>
<dbReference type="PIRSF" id="PIRSF000124">
    <property type="entry name" value="UDPglc_GDPman_dh"/>
    <property type="match status" value="1"/>
</dbReference>
<dbReference type="SMART" id="SM00984">
    <property type="entry name" value="UDPG_MGDP_dh_C"/>
    <property type="match status" value="1"/>
</dbReference>
<evidence type="ECO:0000256" key="6">
    <source>
        <dbReference type="ARBA" id="ARBA00047473"/>
    </source>
</evidence>
<evidence type="ECO:0000256" key="1">
    <source>
        <dbReference type="ARBA" id="ARBA00004701"/>
    </source>
</evidence>
<accession>A0AA89L3M7</accession>
<dbReference type="GO" id="GO:0000271">
    <property type="term" value="P:polysaccharide biosynthetic process"/>
    <property type="evidence" value="ECO:0007669"/>
    <property type="project" value="InterPro"/>
</dbReference>
<dbReference type="Pfam" id="PF03721">
    <property type="entry name" value="UDPG_MGDP_dh_N"/>
    <property type="match status" value="1"/>
</dbReference>
<reference evidence="12 13" key="1">
    <citation type="journal article" date="2015" name="Genome Announc.">
        <title>Expanding the biotechnology potential of lactobacilli through comparative genomics of 213 strains and associated genera.</title>
        <authorList>
            <person name="Sun Z."/>
            <person name="Harris H.M."/>
            <person name="McCann A."/>
            <person name="Guo C."/>
            <person name="Argimon S."/>
            <person name="Zhang W."/>
            <person name="Yang X."/>
            <person name="Jeffery I.B."/>
            <person name="Cooney J.C."/>
            <person name="Kagawa T.F."/>
            <person name="Liu W."/>
            <person name="Song Y."/>
            <person name="Salvetti E."/>
            <person name="Wrobel A."/>
            <person name="Rasinkangas P."/>
            <person name="Parkhill J."/>
            <person name="Rea M.C."/>
            <person name="O'Sullivan O."/>
            <person name="Ritari J."/>
            <person name="Douillard F.P."/>
            <person name="Paul Ross R."/>
            <person name="Yang R."/>
            <person name="Briner A.E."/>
            <person name="Felis G.E."/>
            <person name="de Vos W.M."/>
            <person name="Barrangou R."/>
            <person name="Klaenhammer T.R."/>
            <person name="Caufield P.W."/>
            <person name="Cui Y."/>
            <person name="Zhang H."/>
            <person name="O'Toole P.W."/>
        </authorList>
    </citation>
    <scope>NUCLEOTIDE SEQUENCE [LARGE SCALE GENOMIC DNA]</scope>
    <source>
        <strain evidence="12 13">DSM 20719</strain>
    </source>
</reference>
<protein>
    <recommendedName>
        <fullName evidence="3 7">UDP-glucose 6-dehydrogenase</fullName>
        <ecNumber evidence="3 7">1.1.1.22</ecNumber>
    </recommendedName>
</protein>
<feature type="binding site" evidence="9">
    <location>
        <begin position="150"/>
        <end position="153"/>
    </location>
    <ligand>
        <name>substrate</name>
    </ligand>
</feature>
<organism evidence="12 13">
    <name type="scientific">Latilactobacillus graminis DSM 20719</name>
    <dbReference type="NCBI Taxonomy" id="1423752"/>
    <lineage>
        <taxon>Bacteria</taxon>
        <taxon>Bacillati</taxon>
        <taxon>Bacillota</taxon>
        <taxon>Bacilli</taxon>
        <taxon>Lactobacillales</taxon>
        <taxon>Lactobacillaceae</taxon>
        <taxon>Latilactobacillus</taxon>
    </lineage>
</organism>
<evidence type="ECO:0000256" key="9">
    <source>
        <dbReference type="PIRSR" id="PIRSR500134-2"/>
    </source>
</evidence>
<keyword evidence="5 7" id="KW-0520">NAD</keyword>
<dbReference type="AlphaFoldDB" id="A0AA89L3M7"/>
<sequence>MKISVVGTGYVGLVTGVSLAEMGQNVTCIDIDTAKINKLKQGISPIYEPQIEEMMHKNLAAQRLTFSLDQDVNYNDFDLIYLAVGTPENPDGSADLTYINTTVNRITQDLQHATIVVTKSTVPVGTNAKIKALLNQNGAYTVEVVSNPEFLREGSAVHDVFHADRLILGSDSQAAMAVVEAVNAPYKTTVIKTTFASAELIKYASNAFLATKISFVNEIANICEATGANIQAVSQGMGLDTRIGNKFLKAGIGYGGSCFPKDTAALLQIAQQNRIDFPILEATIKTNQQQQLHLVERLMQYYPDLTGKKIAILGAAFKPGTDDIREAPALRIIQTLLEKGARVAVYDPIALDNVREIFGEAIEYCLKIETALEACEAALIATEWSSIQKLNAVTIKNKMRRPLILDGRAALLSLAELNDIEYAVVGQKG</sequence>
<dbReference type="InterPro" id="IPR017476">
    <property type="entry name" value="UDP-Glc/GDP-Man"/>
</dbReference>
<comment type="similarity">
    <text evidence="2 7">Belongs to the UDP-glucose/GDP-mannose dehydrogenase family.</text>
</comment>
<dbReference type="PIRSF" id="PIRSF500134">
    <property type="entry name" value="UDPglc_DH_bac"/>
    <property type="match status" value="1"/>
</dbReference>
<evidence type="ECO:0000256" key="10">
    <source>
        <dbReference type="PIRSR" id="PIRSR500134-3"/>
    </source>
</evidence>
<feature type="binding site" evidence="10">
    <location>
        <position position="325"/>
    </location>
    <ligand>
        <name>NAD(+)</name>
        <dbReference type="ChEBI" id="CHEBI:57540"/>
    </ligand>
</feature>
<dbReference type="InterPro" id="IPR036220">
    <property type="entry name" value="UDP-Glc/GDP-Man_DH_C_sf"/>
</dbReference>
<feature type="binding site" evidence="10">
    <location>
        <position position="261"/>
    </location>
    <ligand>
        <name>NAD(+)</name>
        <dbReference type="ChEBI" id="CHEBI:57540"/>
    </ligand>
</feature>
<feature type="binding site" evidence="9">
    <location>
        <position position="255"/>
    </location>
    <ligand>
        <name>substrate</name>
    </ligand>
</feature>
<dbReference type="EMBL" id="AYZB01000058">
    <property type="protein sequence ID" value="KRM21195.1"/>
    <property type="molecule type" value="Genomic_DNA"/>
</dbReference>
<feature type="binding site" evidence="9">
    <location>
        <position position="202"/>
    </location>
    <ligand>
        <name>substrate</name>
    </ligand>
</feature>
<feature type="binding site" evidence="10">
    <location>
        <position position="30"/>
    </location>
    <ligand>
        <name>NAD(+)</name>
        <dbReference type="ChEBI" id="CHEBI:57540"/>
    </ligand>
</feature>
<dbReference type="EC" id="1.1.1.22" evidence="3 7"/>
<dbReference type="SUPFAM" id="SSF52413">
    <property type="entry name" value="UDP-glucose/GDP-mannose dehydrogenase C-terminal domain"/>
    <property type="match status" value="1"/>
</dbReference>
<comment type="catalytic activity">
    <reaction evidence="6 7">
        <text>UDP-alpha-D-glucose + 2 NAD(+) + H2O = UDP-alpha-D-glucuronate + 2 NADH + 3 H(+)</text>
        <dbReference type="Rhea" id="RHEA:23596"/>
        <dbReference type="ChEBI" id="CHEBI:15377"/>
        <dbReference type="ChEBI" id="CHEBI:15378"/>
        <dbReference type="ChEBI" id="CHEBI:57540"/>
        <dbReference type="ChEBI" id="CHEBI:57945"/>
        <dbReference type="ChEBI" id="CHEBI:58052"/>
        <dbReference type="ChEBI" id="CHEBI:58885"/>
        <dbReference type="EC" id="1.1.1.22"/>
    </reaction>
</comment>
<dbReference type="InterPro" id="IPR008927">
    <property type="entry name" value="6-PGluconate_DH-like_C_sf"/>
</dbReference>
<feature type="domain" description="UDP-glucose/GDP-mannose dehydrogenase C-terminal" evidence="11">
    <location>
        <begin position="311"/>
        <end position="413"/>
    </location>
</feature>
<comment type="pathway">
    <text evidence="1">Nucleotide-sugar biosynthesis; UDP-alpha-D-glucuronate biosynthesis; UDP-alpha-D-glucuronate from UDP-alpha-D-glucose: step 1/1.</text>
</comment>
<dbReference type="Proteomes" id="UP000050823">
    <property type="component" value="Unassembled WGS sequence"/>
</dbReference>
<evidence type="ECO:0000259" key="11">
    <source>
        <dbReference type="SMART" id="SM00984"/>
    </source>
</evidence>
<evidence type="ECO:0000256" key="8">
    <source>
        <dbReference type="PIRSR" id="PIRSR500134-1"/>
    </source>
</evidence>
<proteinExistence type="inferred from homology"/>
<feature type="binding site" evidence="9">
    <location>
        <begin position="247"/>
        <end position="251"/>
    </location>
    <ligand>
        <name>substrate</name>
    </ligand>
</feature>
<evidence type="ECO:0000256" key="2">
    <source>
        <dbReference type="ARBA" id="ARBA00006601"/>
    </source>
</evidence>
<feature type="active site" description="Nucleophile" evidence="8">
    <location>
        <position position="258"/>
    </location>
</feature>
<dbReference type="SUPFAM" id="SSF51735">
    <property type="entry name" value="NAD(P)-binding Rossmann-fold domains"/>
    <property type="match status" value="1"/>
</dbReference>
<dbReference type="RefSeq" id="WP_057908774.1">
    <property type="nucleotide sequence ID" value="NZ_AYZB01000058.1"/>
</dbReference>
<dbReference type="Pfam" id="PF03720">
    <property type="entry name" value="UDPG_MGDP_dh_C"/>
    <property type="match status" value="1"/>
</dbReference>
<evidence type="ECO:0000256" key="7">
    <source>
        <dbReference type="PIRNR" id="PIRNR000124"/>
    </source>
</evidence>
<feature type="binding site" evidence="10">
    <location>
        <position position="86"/>
    </location>
    <ligand>
        <name>NAD(+)</name>
        <dbReference type="ChEBI" id="CHEBI:57540"/>
    </ligand>
</feature>
<feature type="binding site" evidence="10">
    <location>
        <position position="121"/>
    </location>
    <ligand>
        <name>NAD(+)</name>
        <dbReference type="ChEBI" id="CHEBI:57540"/>
    </ligand>
</feature>
<name>A0AA89L3M7_9LACO</name>
<gene>
    <name evidence="12" type="ORF">FC90_GL001732</name>
</gene>
<evidence type="ECO:0000256" key="5">
    <source>
        <dbReference type="ARBA" id="ARBA00023027"/>
    </source>
</evidence>
<dbReference type="GO" id="GO:0003979">
    <property type="term" value="F:UDP-glucose 6-dehydrogenase activity"/>
    <property type="evidence" value="ECO:0007669"/>
    <property type="project" value="UniProtKB-EC"/>
</dbReference>
<dbReference type="InterPro" id="IPR014027">
    <property type="entry name" value="UDP-Glc/GDP-Man_DH_C"/>
</dbReference>
<dbReference type="Gene3D" id="3.40.50.720">
    <property type="entry name" value="NAD(P)-binding Rossmann-like Domain"/>
    <property type="match status" value="2"/>
</dbReference>
<keyword evidence="4 7" id="KW-0560">Oxidoreductase</keyword>
<dbReference type="NCBIfam" id="TIGR03026">
    <property type="entry name" value="NDP-sugDHase"/>
    <property type="match status" value="1"/>
</dbReference>
<dbReference type="GO" id="GO:0051287">
    <property type="term" value="F:NAD binding"/>
    <property type="evidence" value="ECO:0007669"/>
    <property type="project" value="InterPro"/>
</dbReference>
<dbReference type="PANTHER" id="PTHR43750:SF4">
    <property type="entry name" value="UDP-GLUCOSE 6-DEHYDROGENASE YWQF"/>
    <property type="match status" value="1"/>
</dbReference>
<feature type="binding site" evidence="9">
    <location>
        <position position="318"/>
    </location>
    <ligand>
        <name>substrate</name>
    </ligand>
</feature>
<evidence type="ECO:0000256" key="3">
    <source>
        <dbReference type="ARBA" id="ARBA00012954"/>
    </source>
</evidence>
<evidence type="ECO:0000313" key="13">
    <source>
        <dbReference type="Proteomes" id="UP000050823"/>
    </source>
</evidence>
<dbReference type="PANTHER" id="PTHR43750">
    <property type="entry name" value="UDP-GLUCOSE 6-DEHYDROGENASE TUAD"/>
    <property type="match status" value="1"/>
</dbReference>
<evidence type="ECO:0000313" key="12">
    <source>
        <dbReference type="EMBL" id="KRM21195.1"/>
    </source>
</evidence>
<dbReference type="Gene3D" id="1.20.5.100">
    <property type="entry name" value="Cytochrome c1, transmembrane anchor, C-terminal"/>
    <property type="match status" value="1"/>
</dbReference>
<feature type="binding site" evidence="10">
    <location>
        <position position="35"/>
    </location>
    <ligand>
        <name>NAD(+)</name>
        <dbReference type="ChEBI" id="CHEBI:57540"/>
    </ligand>
</feature>
<evidence type="ECO:0000256" key="4">
    <source>
        <dbReference type="ARBA" id="ARBA00023002"/>
    </source>
</evidence>
<dbReference type="InterPro" id="IPR028357">
    <property type="entry name" value="UDPglc_DH_bac"/>
</dbReference>
<dbReference type="Pfam" id="PF00984">
    <property type="entry name" value="UDPG_MGDP_dh"/>
    <property type="match status" value="1"/>
</dbReference>
<feature type="binding site" evidence="10">
    <location>
        <position position="153"/>
    </location>
    <ligand>
        <name>NAD(+)</name>
        <dbReference type="ChEBI" id="CHEBI:57540"/>
    </ligand>
</feature>
<dbReference type="InterPro" id="IPR014026">
    <property type="entry name" value="UDP-Glc/GDP-Man_DH_dimer"/>
</dbReference>